<dbReference type="Proteomes" id="UP000214760">
    <property type="component" value="Unassembled WGS sequence"/>
</dbReference>
<evidence type="ECO:0000256" key="2">
    <source>
        <dbReference type="PIRSR" id="PIRSR005962-1"/>
    </source>
</evidence>
<evidence type="ECO:0000259" key="3">
    <source>
        <dbReference type="Pfam" id="PF07687"/>
    </source>
</evidence>
<keyword evidence="2" id="KW-0464">Manganese</keyword>
<evidence type="ECO:0000256" key="1">
    <source>
        <dbReference type="ARBA" id="ARBA00022801"/>
    </source>
</evidence>
<keyword evidence="1 4" id="KW-0378">Hydrolase</keyword>
<protein>
    <submittedName>
        <fullName evidence="4">Amidohydrolase</fullName>
    </submittedName>
</protein>
<feature type="binding site" evidence="2">
    <location>
        <position position="104"/>
    </location>
    <ligand>
        <name>Mn(2+)</name>
        <dbReference type="ChEBI" id="CHEBI:29035"/>
        <label>2</label>
    </ligand>
</feature>
<dbReference type="InterPro" id="IPR036264">
    <property type="entry name" value="Bact_exopeptidase_dim_dom"/>
</dbReference>
<feature type="binding site" evidence="2">
    <location>
        <position position="102"/>
    </location>
    <ligand>
        <name>Mn(2+)</name>
        <dbReference type="ChEBI" id="CHEBI:29035"/>
        <label>2</label>
    </ligand>
</feature>
<evidence type="ECO:0000313" key="4">
    <source>
        <dbReference type="EMBL" id="SFR74363.1"/>
    </source>
</evidence>
<dbReference type="AlphaFoldDB" id="A0A1I6J5V5"/>
<comment type="cofactor">
    <cofactor evidence="2">
        <name>Mn(2+)</name>
        <dbReference type="ChEBI" id="CHEBI:29035"/>
    </cofactor>
    <text evidence="2">The Mn(2+) ion enhances activity.</text>
</comment>
<dbReference type="PANTHER" id="PTHR11014">
    <property type="entry name" value="PEPTIDASE M20 FAMILY MEMBER"/>
    <property type="match status" value="1"/>
</dbReference>
<dbReference type="Gene3D" id="3.30.70.360">
    <property type="match status" value="1"/>
</dbReference>
<proteinExistence type="predicted"/>
<dbReference type="Gene3D" id="3.40.630.10">
    <property type="entry name" value="Zn peptidases"/>
    <property type="match status" value="1"/>
</dbReference>
<dbReference type="GO" id="GO:0019877">
    <property type="term" value="P:diaminopimelate biosynthetic process"/>
    <property type="evidence" value="ECO:0007669"/>
    <property type="project" value="UniProtKB-ARBA"/>
</dbReference>
<dbReference type="SUPFAM" id="SSF53187">
    <property type="entry name" value="Zn-dependent exopeptidases"/>
    <property type="match status" value="1"/>
</dbReference>
<dbReference type="EMBL" id="FOZC01000005">
    <property type="protein sequence ID" value="SFR74363.1"/>
    <property type="molecule type" value="Genomic_DNA"/>
</dbReference>
<feature type="binding site" evidence="2">
    <location>
        <position position="362"/>
    </location>
    <ligand>
        <name>Mn(2+)</name>
        <dbReference type="ChEBI" id="CHEBI:29035"/>
        <label>2</label>
    </ligand>
</feature>
<reference evidence="4 5" key="1">
    <citation type="submission" date="2016-10" db="EMBL/GenBank/DDBJ databases">
        <authorList>
            <person name="de Groot N.N."/>
        </authorList>
    </citation>
    <scope>NUCLEOTIDE SEQUENCE [LARGE SCALE GENOMIC DNA]</scope>
    <source>
        <strain evidence="4 5">F</strain>
    </source>
</reference>
<dbReference type="GO" id="GO:0050118">
    <property type="term" value="F:N-acetyldiaminopimelate deacetylase activity"/>
    <property type="evidence" value="ECO:0007669"/>
    <property type="project" value="UniProtKB-ARBA"/>
</dbReference>
<gene>
    <name evidence="4" type="ORF">SAMN02910262_01237</name>
</gene>
<feature type="binding site" evidence="2">
    <location>
        <position position="138"/>
    </location>
    <ligand>
        <name>Mn(2+)</name>
        <dbReference type="ChEBI" id="CHEBI:29035"/>
        <label>2</label>
    </ligand>
</feature>
<dbReference type="PANTHER" id="PTHR11014:SF63">
    <property type="entry name" value="METALLOPEPTIDASE, PUTATIVE (AFU_ORTHOLOGUE AFUA_6G09600)-RELATED"/>
    <property type="match status" value="1"/>
</dbReference>
<feature type="binding site" evidence="2">
    <location>
        <position position="162"/>
    </location>
    <ligand>
        <name>Mn(2+)</name>
        <dbReference type="ChEBI" id="CHEBI:29035"/>
        <label>2</label>
    </ligand>
</feature>
<dbReference type="Pfam" id="PF01546">
    <property type="entry name" value="Peptidase_M20"/>
    <property type="match status" value="1"/>
</dbReference>
<accession>A0A1I6J5V5</accession>
<keyword evidence="2" id="KW-0479">Metal-binding</keyword>
<dbReference type="PIRSF" id="PIRSF005962">
    <property type="entry name" value="Pept_M20D_amidohydro"/>
    <property type="match status" value="1"/>
</dbReference>
<dbReference type="Pfam" id="PF07687">
    <property type="entry name" value="M20_dimer"/>
    <property type="match status" value="1"/>
</dbReference>
<name>A0A1I6J5V5_9FIRM</name>
<dbReference type="InterPro" id="IPR002933">
    <property type="entry name" value="Peptidase_M20"/>
</dbReference>
<dbReference type="RefSeq" id="WP_031475043.1">
    <property type="nucleotide sequence ID" value="NZ_FOZC01000005.1"/>
</dbReference>
<dbReference type="InterPro" id="IPR011650">
    <property type="entry name" value="Peptidase_M20_dimer"/>
</dbReference>
<dbReference type="SUPFAM" id="SSF55031">
    <property type="entry name" value="Bacterial exopeptidase dimerisation domain"/>
    <property type="match status" value="1"/>
</dbReference>
<dbReference type="NCBIfam" id="TIGR01891">
    <property type="entry name" value="amidohydrolases"/>
    <property type="match status" value="1"/>
</dbReference>
<dbReference type="InterPro" id="IPR017439">
    <property type="entry name" value="Amidohydrolase"/>
</dbReference>
<dbReference type="GO" id="GO:0046872">
    <property type="term" value="F:metal ion binding"/>
    <property type="evidence" value="ECO:0007669"/>
    <property type="project" value="UniProtKB-KW"/>
</dbReference>
<organism evidence="4 5">
    <name type="scientific">[Clostridium] aminophilum</name>
    <dbReference type="NCBI Taxonomy" id="1526"/>
    <lineage>
        <taxon>Bacteria</taxon>
        <taxon>Bacillati</taxon>
        <taxon>Bacillota</taxon>
        <taxon>Clostridia</taxon>
        <taxon>Lachnospirales</taxon>
        <taxon>Lachnospiraceae</taxon>
    </lineage>
</organism>
<evidence type="ECO:0000313" key="5">
    <source>
        <dbReference type="Proteomes" id="UP000214760"/>
    </source>
</evidence>
<dbReference type="FunFam" id="3.30.70.360:FF:000001">
    <property type="entry name" value="N-acetyldiaminopimelate deacetylase"/>
    <property type="match status" value="1"/>
</dbReference>
<feature type="domain" description="Peptidase M20 dimerisation" evidence="3">
    <location>
        <begin position="185"/>
        <end position="279"/>
    </location>
</feature>
<sequence length="392" mass="43100">MSIHDLALKYEPYVIATRRTIHEHPELGLKEVETTKLIIRELESLGIEVQTFDGITGCVGIIRGGKPGRTVMLRADIDALPMDEADKTKSYCSKVPGVMHACGHDCHTAMLLGAAHVLAEKKDELCGTVKLLFQMAEEIAKYSEEYVKRGALRDVDAIFGMHIWNNLNVGEINFEYGERMACSDKFTITIRGEAAHGSTPHLGKDAIAAAANCIMNLQMIPGRINNAQQSMVLTVGMVNGGTKNNIIADHVEIVGGVRAFDNDQRKFVAERIEKIAKESAAVLGCEAECDYFFGCSPVVNRDRALVDLAVKVGKEVLGENAQVPLKKMGGAEDFSEYMKETRAVFGYLGSRNEAKGITAPHHSVDFDVDEDVLKDGMEIYARFAMEFLENNI</sequence>